<feature type="compositionally biased region" description="Low complexity" evidence="1">
    <location>
        <begin position="32"/>
        <end position="44"/>
    </location>
</feature>
<organism evidence="2 3">
    <name type="scientific">Nonomuraea indica</name>
    <dbReference type="NCBI Taxonomy" id="1581193"/>
    <lineage>
        <taxon>Bacteria</taxon>
        <taxon>Bacillati</taxon>
        <taxon>Actinomycetota</taxon>
        <taxon>Actinomycetes</taxon>
        <taxon>Streptosporangiales</taxon>
        <taxon>Streptosporangiaceae</taxon>
        <taxon>Nonomuraea</taxon>
    </lineage>
</organism>
<accession>A0ABW8ACI2</accession>
<dbReference type="Pfam" id="PF07676">
    <property type="entry name" value="PD40"/>
    <property type="match status" value="1"/>
</dbReference>
<dbReference type="EMBL" id="JBITMB010000008">
    <property type="protein sequence ID" value="MFI7444474.1"/>
    <property type="molecule type" value="Genomic_DNA"/>
</dbReference>
<dbReference type="SUPFAM" id="SSF82171">
    <property type="entry name" value="DPP6 N-terminal domain-like"/>
    <property type="match status" value="1"/>
</dbReference>
<dbReference type="InterPro" id="IPR011659">
    <property type="entry name" value="WD40"/>
</dbReference>
<sequence>MAARSRVTGAGLVLVVSVAGCGDQVAGRDRLPPAGAPATSAGPMPTVPADHVSARPGGLRAGSLETAPPETSLATPMATGTPRPATGPPRFFVAAPPPSGHLPEGSKTVVQTPARAAVHDAGTGAVVAEVPLPPGVRSSWHQVAATPDNRTFVLAGWTGPRTPLRFFSVTLDGDGRPGRPVLVPVEIDAGHTPSAVALSADATRLAFAGPLLGGGGQVGVVDLATGRRRDWWSVEHPLVTGLAWAPDGRRLAWTAGPRGIGVLDLARPGTDLMAATALVPLPGEGLRLMESVAFTPDGRDLVYAAGNIVEKVPAAGGGEPRVLARPEVPAGASLSLRFGLDGTGRHLIFAHGAEAFRVDLADGSTTPLPLGRSGAGETPRVAW</sequence>
<evidence type="ECO:0008006" key="4">
    <source>
        <dbReference type="Google" id="ProtNLM"/>
    </source>
</evidence>
<dbReference type="RefSeq" id="WP_397024712.1">
    <property type="nucleotide sequence ID" value="NZ_JBITMB010000008.1"/>
</dbReference>
<evidence type="ECO:0000313" key="2">
    <source>
        <dbReference type="EMBL" id="MFI7444474.1"/>
    </source>
</evidence>
<keyword evidence="3" id="KW-1185">Reference proteome</keyword>
<gene>
    <name evidence="2" type="ORF">ACIBP5_31265</name>
</gene>
<reference evidence="2 3" key="1">
    <citation type="submission" date="2024-10" db="EMBL/GenBank/DDBJ databases">
        <title>The Natural Products Discovery Center: Release of the First 8490 Sequenced Strains for Exploring Actinobacteria Biosynthetic Diversity.</title>
        <authorList>
            <person name="Kalkreuter E."/>
            <person name="Kautsar S.A."/>
            <person name="Yang D."/>
            <person name="Bader C.D."/>
            <person name="Teijaro C.N."/>
            <person name="Fluegel L."/>
            <person name="Davis C.M."/>
            <person name="Simpson J.R."/>
            <person name="Lauterbach L."/>
            <person name="Steele A.D."/>
            <person name="Gui C."/>
            <person name="Meng S."/>
            <person name="Li G."/>
            <person name="Viehrig K."/>
            <person name="Ye F."/>
            <person name="Su P."/>
            <person name="Kiefer A.F."/>
            <person name="Nichols A."/>
            <person name="Cepeda A.J."/>
            <person name="Yan W."/>
            <person name="Fan B."/>
            <person name="Jiang Y."/>
            <person name="Adhikari A."/>
            <person name="Zheng C.-J."/>
            <person name="Schuster L."/>
            <person name="Cowan T.M."/>
            <person name="Smanski M.J."/>
            <person name="Chevrette M.G."/>
            <person name="De Carvalho L.P.S."/>
            <person name="Shen B."/>
        </authorList>
    </citation>
    <scope>NUCLEOTIDE SEQUENCE [LARGE SCALE GENOMIC DNA]</scope>
    <source>
        <strain evidence="2 3">NPDC049503</strain>
    </source>
</reference>
<comment type="caution">
    <text evidence="2">The sequence shown here is derived from an EMBL/GenBank/DDBJ whole genome shotgun (WGS) entry which is preliminary data.</text>
</comment>
<evidence type="ECO:0000313" key="3">
    <source>
        <dbReference type="Proteomes" id="UP001612928"/>
    </source>
</evidence>
<proteinExistence type="predicted"/>
<protein>
    <recommendedName>
        <fullName evidence="4">WD40-like Beta Propeller Repeat</fullName>
    </recommendedName>
</protein>
<dbReference type="PROSITE" id="PS51257">
    <property type="entry name" value="PROKAR_LIPOPROTEIN"/>
    <property type="match status" value="1"/>
</dbReference>
<dbReference type="Proteomes" id="UP001612928">
    <property type="component" value="Unassembled WGS sequence"/>
</dbReference>
<evidence type="ECO:0000256" key="1">
    <source>
        <dbReference type="SAM" id="MobiDB-lite"/>
    </source>
</evidence>
<dbReference type="InterPro" id="IPR015943">
    <property type="entry name" value="WD40/YVTN_repeat-like_dom_sf"/>
</dbReference>
<feature type="compositionally biased region" description="Low complexity" evidence="1">
    <location>
        <begin position="74"/>
        <end position="87"/>
    </location>
</feature>
<dbReference type="Gene3D" id="2.130.10.10">
    <property type="entry name" value="YVTN repeat-like/Quinoprotein amine dehydrogenase"/>
    <property type="match status" value="1"/>
</dbReference>
<name>A0ABW8ACI2_9ACTN</name>
<feature type="region of interest" description="Disordered" evidence="1">
    <location>
        <begin position="30"/>
        <end position="87"/>
    </location>
</feature>